<proteinExistence type="predicted"/>
<evidence type="ECO:0000256" key="2">
    <source>
        <dbReference type="ARBA" id="ARBA00022692"/>
    </source>
</evidence>
<keyword evidence="8" id="KW-1185">Reference proteome</keyword>
<feature type="transmembrane region" description="Helical" evidence="5">
    <location>
        <begin position="25"/>
        <end position="45"/>
    </location>
</feature>
<feature type="transmembrane region" description="Helical" evidence="5">
    <location>
        <begin position="268"/>
        <end position="289"/>
    </location>
</feature>
<keyword evidence="2 5" id="KW-0812">Transmembrane</keyword>
<feature type="transmembrane region" description="Helical" evidence="5">
    <location>
        <begin position="138"/>
        <end position="157"/>
    </location>
</feature>
<feature type="transmembrane region" description="Helical" evidence="5">
    <location>
        <begin position="440"/>
        <end position="460"/>
    </location>
</feature>
<comment type="subcellular location">
    <subcellularLocation>
        <location evidence="1">Membrane</location>
        <topology evidence="1">Multi-pass membrane protein</topology>
    </subcellularLocation>
</comment>
<dbReference type="Pfam" id="PF13906">
    <property type="entry name" value="AA_permease_C"/>
    <property type="match status" value="1"/>
</dbReference>
<keyword evidence="4 5" id="KW-0472">Membrane</keyword>
<gene>
    <name evidence="7" type="ORF">PCOR1329_LOCUS12890</name>
</gene>
<dbReference type="EMBL" id="CAUYUJ010003781">
    <property type="protein sequence ID" value="CAK0806784.1"/>
    <property type="molecule type" value="Genomic_DNA"/>
</dbReference>
<feature type="transmembrane region" description="Helical" evidence="5">
    <location>
        <begin position="177"/>
        <end position="198"/>
    </location>
</feature>
<feature type="transmembrane region" description="Helical" evidence="5">
    <location>
        <begin position="386"/>
        <end position="404"/>
    </location>
</feature>
<feature type="transmembrane region" description="Helical" evidence="5">
    <location>
        <begin position="108"/>
        <end position="131"/>
    </location>
</feature>
<protein>
    <recommendedName>
        <fullName evidence="6">Cationic amino acid transporter C-terminal domain-containing protein</fullName>
    </recommendedName>
</protein>
<feature type="transmembrane region" description="Helical" evidence="5">
    <location>
        <begin position="335"/>
        <end position="354"/>
    </location>
</feature>
<evidence type="ECO:0000256" key="5">
    <source>
        <dbReference type="SAM" id="Phobius"/>
    </source>
</evidence>
<dbReference type="Proteomes" id="UP001189429">
    <property type="component" value="Unassembled WGS sequence"/>
</dbReference>
<dbReference type="PANTHER" id="PTHR43243:SF45">
    <property type="entry name" value="CATIONIC AMINO ACID TRANSPORTER 9, CHLOROPLASTIC"/>
    <property type="match status" value="1"/>
</dbReference>
<feature type="domain" description="Cationic amino acid transporter C-terminal" evidence="6">
    <location>
        <begin position="413"/>
        <end position="456"/>
    </location>
</feature>
<dbReference type="InterPro" id="IPR002293">
    <property type="entry name" value="AA/rel_permease1"/>
</dbReference>
<evidence type="ECO:0000313" key="7">
    <source>
        <dbReference type="EMBL" id="CAK0806784.1"/>
    </source>
</evidence>
<feature type="transmembrane region" description="Helical" evidence="5">
    <location>
        <begin position="57"/>
        <end position="79"/>
    </location>
</feature>
<accession>A0ABN9QN81</accession>
<evidence type="ECO:0000313" key="8">
    <source>
        <dbReference type="Proteomes" id="UP001189429"/>
    </source>
</evidence>
<comment type="caution">
    <text evidence="7">The sequence shown here is derived from an EMBL/GenBank/DDBJ whole genome shotgun (WGS) entry which is preliminary data.</text>
</comment>
<evidence type="ECO:0000256" key="4">
    <source>
        <dbReference type="ARBA" id="ARBA00023136"/>
    </source>
</evidence>
<organism evidence="7 8">
    <name type="scientific">Prorocentrum cordatum</name>
    <dbReference type="NCBI Taxonomy" id="2364126"/>
    <lineage>
        <taxon>Eukaryota</taxon>
        <taxon>Sar</taxon>
        <taxon>Alveolata</taxon>
        <taxon>Dinophyceae</taxon>
        <taxon>Prorocentrales</taxon>
        <taxon>Prorocentraceae</taxon>
        <taxon>Prorocentrum</taxon>
    </lineage>
</organism>
<dbReference type="Pfam" id="PF13520">
    <property type="entry name" value="AA_permease_2"/>
    <property type="match status" value="1"/>
</dbReference>
<keyword evidence="3 5" id="KW-1133">Transmembrane helix</keyword>
<dbReference type="Gene3D" id="1.20.1740.10">
    <property type="entry name" value="Amino acid/polyamine transporter I"/>
    <property type="match status" value="1"/>
</dbReference>
<evidence type="ECO:0000256" key="3">
    <source>
        <dbReference type="ARBA" id="ARBA00022989"/>
    </source>
</evidence>
<sequence>MGVGGSVGAGIFVIFGTAVQPTGPAVSVSFFLASFASVFSALCYAELAARIPISGSVYIYAYAAFGELLALLVGVNFMVDNHFSAALSIMSCANYLRGTVASEFSPGYFPSCLVLSLLFAVLLTGVLSVGVESGLKKANALLVFGKLTIVLIIIGMGSTKMHPENLLPFAPYGVMPVISTTSTCTYAFIGFGTVASAAEECVNPRRDLPIGIIVSLLICACLYVAFAIVLCGIVPFREISVEAPVVDAFGPKYANIPAVDALVDWGSVLGLLTTVLVGMYSQARVYLAMARDGLICSFFKRVSPSFGTPMRAQVLCGVLAAALLCCVPVKRIVRFLNIGTLSSYSVVCAGVLALRAERPGAAARASGMVLAVSTLASAVSSHAGPLFGTALLALVLLSWLPLLWQRYTVPLTFACPLCPLLPLLGITINGYMLSQCPWEAWLRLAVVTAVVCGLYVPHALRAVDSNDNSPAPEDSVSSSIIIEACAAGAPGAAAGAQVRHSATL</sequence>
<reference evidence="7" key="1">
    <citation type="submission" date="2023-10" db="EMBL/GenBank/DDBJ databases">
        <authorList>
            <person name="Chen Y."/>
            <person name="Shah S."/>
            <person name="Dougan E. K."/>
            <person name="Thang M."/>
            <person name="Chan C."/>
        </authorList>
    </citation>
    <scope>NUCLEOTIDE SEQUENCE [LARGE SCALE GENOMIC DNA]</scope>
</reference>
<feature type="transmembrane region" description="Helical" evidence="5">
    <location>
        <begin position="210"/>
        <end position="236"/>
    </location>
</feature>
<dbReference type="InterPro" id="IPR029485">
    <property type="entry name" value="CAT_C"/>
</dbReference>
<evidence type="ECO:0000256" key="1">
    <source>
        <dbReference type="ARBA" id="ARBA00004141"/>
    </source>
</evidence>
<evidence type="ECO:0000259" key="6">
    <source>
        <dbReference type="Pfam" id="PF13906"/>
    </source>
</evidence>
<dbReference type="PANTHER" id="PTHR43243">
    <property type="entry name" value="INNER MEMBRANE TRANSPORTER YGJI-RELATED"/>
    <property type="match status" value="1"/>
</dbReference>
<name>A0ABN9QN81_9DINO</name>
<feature type="transmembrane region" description="Helical" evidence="5">
    <location>
        <begin position="411"/>
        <end position="434"/>
    </location>
</feature>